<gene>
    <name evidence="2" type="ORF">CCM_02505</name>
</gene>
<dbReference type="OrthoDB" id="3508621at2759"/>
<accession>G3JA64</accession>
<evidence type="ECO:0000256" key="1">
    <source>
        <dbReference type="SAM" id="MobiDB-lite"/>
    </source>
</evidence>
<sequence length="667" mass="75311">MHCCTFDGSSADATATEKIRRATLEKIQRDKLVDMLKTLDALHDLPEIDINDLEKLSIIRGPMLDVDNWASLLPNEFHTRFFMPFDWPQDWLEYEAWSTCDFWMRMDHLDLHQTCNLHFQKCRAKWLSARLSQLNNVDPEIWDIYTAWLDAVQSEDDIEQTVKDGHQRLHVANTDYQSGSTIRQAEFLHLRSFWEIHDGGMDDFDHLMRDNPKTGYQGYISEDNDKRASQIHENRTSYFQHYCKELKGAKNDFDGLTPHPDSGIWATVRLWQTLTYWHTKEKPDSDTEKPKSNILKKGHKAKFAFSGEDSATQRLRNLHISTPPPSSRRPDPVFGTPVAVSYQMGLQSQGNPSSVDEIYANVSLLLMLQAAISESISFLGNLNWVPRRLPLKLKASAGVGTSRATQELMTAQVDGYLCCRDSNHNFCPNPLAICETKRYVRSNKIEDTQRQETAEMASWIAQCCGSTDGLLQSSASGRKRRLLISQDRHEVYIIIGEYGSEYEEYITGRASLLACATQAGAGADFDVEANARAAAGSGAYVSQLERAGIETESLKLTKLLSKPLPLPPSSGRVTRSRALREPTPPKELPSVDGFLVMHQFGPYIINQEDNVTRFVRRLIALMLQLKSGSGSADGDARFTSQPPPAEFIEKQIPRSWPQHGTQAGPQE</sequence>
<keyword evidence="3" id="KW-1185">Reference proteome</keyword>
<dbReference type="KEGG" id="cmt:CCM_02505"/>
<dbReference type="InParanoid" id="G3JA64"/>
<protein>
    <submittedName>
        <fullName evidence="2">Uncharacterized protein</fullName>
    </submittedName>
</protein>
<evidence type="ECO:0000313" key="3">
    <source>
        <dbReference type="Proteomes" id="UP000001610"/>
    </source>
</evidence>
<feature type="region of interest" description="Disordered" evidence="1">
    <location>
        <begin position="628"/>
        <end position="667"/>
    </location>
</feature>
<dbReference type="GeneID" id="18164532"/>
<name>G3JA64_CORMM</name>
<dbReference type="AlphaFoldDB" id="G3JA64"/>
<dbReference type="RefSeq" id="XP_006667720.1">
    <property type="nucleotide sequence ID" value="XM_006667657.1"/>
</dbReference>
<organism evidence="2 3">
    <name type="scientific">Cordyceps militaris (strain CM01)</name>
    <name type="common">Caterpillar fungus</name>
    <dbReference type="NCBI Taxonomy" id="983644"/>
    <lineage>
        <taxon>Eukaryota</taxon>
        <taxon>Fungi</taxon>
        <taxon>Dikarya</taxon>
        <taxon>Ascomycota</taxon>
        <taxon>Pezizomycotina</taxon>
        <taxon>Sordariomycetes</taxon>
        <taxon>Hypocreomycetidae</taxon>
        <taxon>Hypocreales</taxon>
        <taxon>Cordycipitaceae</taxon>
        <taxon>Cordyceps</taxon>
    </lineage>
</organism>
<dbReference type="VEuPathDB" id="FungiDB:CCM_02505"/>
<proteinExistence type="predicted"/>
<dbReference type="Proteomes" id="UP000001610">
    <property type="component" value="Unassembled WGS sequence"/>
</dbReference>
<dbReference type="eggNOG" id="ENOG502REH8">
    <property type="taxonomic scope" value="Eukaryota"/>
</dbReference>
<feature type="compositionally biased region" description="Polar residues" evidence="1">
    <location>
        <begin position="658"/>
        <end position="667"/>
    </location>
</feature>
<evidence type="ECO:0000313" key="2">
    <source>
        <dbReference type="EMBL" id="EGX94234.1"/>
    </source>
</evidence>
<dbReference type="EMBL" id="JH126400">
    <property type="protein sequence ID" value="EGX94234.1"/>
    <property type="molecule type" value="Genomic_DNA"/>
</dbReference>
<dbReference type="HOGENOM" id="CLU_411606_0_0_1"/>
<reference evidence="2 3" key="1">
    <citation type="journal article" date="2011" name="Genome Biol.">
        <title>Genome sequence of the insect pathogenic fungus Cordyceps militaris, a valued traditional Chinese medicine.</title>
        <authorList>
            <person name="Zheng P."/>
            <person name="Xia Y."/>
            <person name="Xiao G."/>
            <person name="Xiong C."/>
            <person name="Hu X."/>
            <person name="Zhang S."/>
            <person name="Zheng H."/>
            <person name="Huang Y."/>
            <person name="Zhou Y."/>
            <person name="Wang S."/>
            <person name="Zhao G.P."/>
            <person name="Liu X."/>
            <person name="St Leger R.J."/>
            <person name="Wang C."/>
        </authorList>
    </citation>
    <scope>NUCLEOTIDE SEQUENCE [LARGE SCALE GENOMIC DNA]</scope>
    <source>
        <strain evidence="2 3">CM01</strain>
    </source>
</reference>
<dbReference type="STRING" id="983644.G3JA64"/>
<feature type="region of interest" description="Disordered" evidence="1">
    <location>
        <begin position="567"/>
        <end position="586"/>
    </location>
</feature>